<reference evidence="3" key="1">
    <citation type="submission" date="2021-02" db="EMBL/GenBank/DDBJ databases">
        <authorList>
            <person name="Palmer J.M."/>
        </authorList>
    </citation>
    <scope>NUCLEOTIDE SEQUENCE</scope>
    <source>
        <strain evidence="3">SCRP23</strain>
    </source>
</reference>
<evidence type="ECO:0008006" key="5">
    <source>
        <dbReference type="Google" id="ProtNLM"/>
    </source>
</evidence>
<protein>
    <recommendedName>
        <fullName evidence="5">RxLR effector protein</fullName>
    </recommendedName>
</protein>
<name>A0A8T1W033_9STRA</name>
<evidence type="ECO:0000313" key="3">
    <source>
        <dbReference type="EMBL" id="KAG7385868.1"/>
    </source>
</evidence>
<evidence type="ECO:0000256" key="1">
    <source>
        <dbReference type="SAM" id="MobiDB-lite"/>
    </source>
</evidence>
<organism evidence="3 4">
    <name type="scientific">Phytophthora boehmeriae</name>
    <dbReference type="NCBI Taxonomy" id="109152"/>
    <lineage>
        <taxon>Eukaryota</taxon>
        <taxon>Sar</taxon>
        <taxon>Stramenopiles</taxon>
        <taxon>Oomycota</taxon>
        <taxon>Peronosporomycetes</taxon>
        <taxon>Peronosporales</taxon>
        <taxon>Peronosporaceae</taxon>
        <taxon>Phytophthora</taxon>
    </lineage>
</organism>
<sequence length="194" mass="20507">MKVSLGVLLAIVAINTAHASNPKALRGTGSDSSSNVDLTNFFDGGSIISNGVDQTDISGSDSDVSISDSDLMEINIPLIKMGITLAKILERDNVIDGGDSASNSIDHDYLNDLVDRFNHSTISLLNSVDPVDSGQATLEELMNDVEDSDSNDGDDLVDHVKGAKDKPTKVIDYDGSTDSGDGSLFNDIQDDASW</sequence>
<proteinExistence type="predicted"/>
<feature type="compositionally biased region" description="Low complexity" evidence="1">
    <location>
        <begin position="174"/>
        <end position="183"/>
    </location>
</feature>
<keyword evidence="4" id="KW-1185">Reference proteome</keyword>
<dbReference type="Proteomes" id="UP000693981">
    <property type="component" value="Unassembled WGS sequence"/>
</dbReference>
<evidence type="ECO:0000313" key="4">
    <source>
        <dbReference type="Proteomes" id="UP000693981"/>
    </source>
</evidence>
<feature type="compositionally biased region" description="Acidic residues" evidence="1">
    <location>
        <begin position="145"/>
        <end position="155"/>
    </location>
</feature>
<gene>
    <name evidence="3" type="ORF">PHYBOEH_008870</name>
</gene>
<comment type="caution">
    <text evidence="3">The sequence shown here is derived from an EMBL/GenBank/DDBJ whole genome shotgun (WGS) entry which is preliminary data.</text>
</comment>
<feature type="chain" id="PRO_5035753529" description="RxLR effector protein" evidence="2">
    <location>
        <begin position="20"/>
        <end position="194"/>
    </location>
</feature>
<feature type="compositionally biased region" description="Basic and acidic residues" evidence="1">
    <location>
        <begin position="156"/>
        <end position="172"/>
    </location>
</feature>
<evidence type="ECO:0000256" key="2">
    <source>
        <dbReference type="SAM" id="SignalP"/>
    </source>
</evidence>
<feature type="region of interest" description="Disordered" evidence="1">
    <location>
        <begin position="145"/>
        <end position="194"/>
    </location>
</feature>
<keyword evidence="2" id="KW-0732">Signal</keyword>
<feature type="signal peptide" evidence="2">
    <location>
        <begin position="1"/>
        <end position="19"/>
    </location>
</feature>
<dbReference type="AlphaFoldDB" id="A0A8T1W033"/>
<dbReference type="EMBL" id="JAGDFL010000533">
    <property type="protein sequence ID" value="KAG7385868.1"/>
    <property type="molecule type" value="Genomic_DNA"/>
</dbReference>
<accession>A0A8T1W033</accession>